<dbReference type="AlphaFoldDB" id="A0A381UGI9"/>
<protein>
    <submittedName>
        <fullName evidence="1">Uncharacterized protein</fullName>
    </submittedName>
</protein>
<reference evidence="1" key="1">
    <citation type="submission" date="2018-05" db="EMBL/GenBank/DDBJ databases">
        <authorList>
            <person name="Lanie J.A."/>
            <person name="Ng W.-L."/>
            <person name="Kazmierczak K.M."/>
            <person name="Andrzejewski T.M."/>
            <person name="Davidsen T.M."/>
            <person name="Wayne K.J."/>
            <person name="Tettelin H."/>
            <person name="Glass J.I."/>
            <person name="Rusch D."/>
            <person name="Podicherti R."/>
            <person name="Tsui H.-C.T."/>
            <person name="Winkler M.E."/>
        </authorList>
    </citation>
    <scope>NUCLEOTIDE SEQUENCE</scope>
</reference>
<sequence length="33" mass="3516">MREGLVVLFGANFFTSFGFTTSTGIRIAAGHIP</sequence>
<name>A0A381UGI9_9ZZZZ</name>
<evidence type="ECO:0000313" key="1">
    <source>
        <dbReference type="EMBL" id="SVA25813.1"/>
    </source>
</evidence>
<organism evidence="1">
    <name type="scientific">marine metagenome</name>
    <dbReference type="NCBI Taxonomy" id="408172"/>
    <lineage>
        <taxon>unclassified sequences</taxon>
        <taxon>metagenomes</taxon>
        <taxon>ecological metagenomes</taxon>
    </lineage>
</organism>
<accession>A0A381UGI9</accession>
<proteinExistence type="predicted"/>
<gene>
    <name evidence="1" type="ORF">METZ01_LOCUS78667</name>
</gene>
<dbReference type="EMBL" id="UINC01006155">
    <property type="protein sequence ID" value="SVA25813.1"/>
    <property type="molecule type" value="Genomic_DNA"/>
</dbReference>